<evidence type="ECO:0000256" key="5">
    <source>
        <dbReference type="ARBA" id="ARBA00022737"/>
    </source>
</evidence>
<dbReference type="FunCoup" id="A0A1Z5K4K0">
    <property type="interactions" value="153"/>
</dbReference>
<keyword evidence="4 10" id="KW-0812">Transmembrane</keyword>
<dbReference type="PANTHER" id="PTHR45760">
    <property type="entry name" value="FI19922P1-RELATED"/>
    <property type="match status" value="1"/>
</dbReference>
<comment type="caution">
    <text evidence="12">The sequence shown here is derived from an EMBL/GenBank/DDBJ whole genome shotgun (WGS) entry which is preliminary data.</text>
</comment>
<feature type="repeat" description="Solcar" evidence="10">
    <location>
        <begin position="11"/>
        <end position="152"/>
    </location>
</feature>
<dbReference type="Gene3D" id="1.50.40.10">
    <property type="entry name" value="Mitochondrial carrier domain"/>
    <property type="match status" value="2"/>
</dbReference>
<evidence type="ECO:0000313" key="13">
    <source>
        <dbReference type="Proteomes" id="UP000198406"/>
    </source>
</evidence>
<evidence type="ECO:0000256" key="11">
    <source>
        <dbReference type="RuleBase" id="RU000488"/>
    </source>
</evidence>
<keyword evidence="8" id="KW-0496">Mitochondrion</keyword>
<feature type="repeat" description="Solcar" evidence="10">
    <location>
        <begin position="258"/>
        <end position="367"/>
    </location>
</feature>
<keyword evidence="9 10" id="KW-0472">Membrane</keyword>
<comment type="subcellular location">
    <subcellularLocation>
        <location evidence="1">Mitochondrion inner membrane</location>
        <topology evidence="1">Multi-pass membrane protein</topology>
    </subcellularLocation>
</comment>
<dbReference type="InterPro" id="IPR045315">
    <property type="entry name" value="Mtm1-like"/>
</dbReference>
<organism evidence="12 13">
    <name type="scientific">Fistulifera solaris</name>
    <name type="common">Oleaginous diatom</name>
    <dbReference type="NCBI Taxonomy" id="1519565"/>
    <lineage>
        <taxon>Eukaryota</taxon>
        <taxon>Sar</taxon>
        <taxon>Stramenopiles</taxon>
        <taxon>Ochrophyta</taxon>
        <taxon>Bacillariophyta</taxon>
        <taxon>Bacillariophyceae</taxon>
        <taxon>Bacillariophycidae</taxon>
        <taxon>Naviculales</taxon>
        <taxon>Naviculaceae</taxon>
        <taxon>Fistulifera</taxon>
    </lineage>
</organism>
<dbReference type="Pfam" id="PF00153">
    <property type="entry name" value="Mito_carr"/>
    <property type="match status" value="4"/>
</dbReference>
<keyword evidence="3 11" id="KW-0813">Transport</keyword>
<evidence type="ECO:0000256" key="6">
    <source>
        <dbReference type="ARBA" id="ARBA00022792"/>
    </source>
</evidence>
<keyword evidence="7" id="KW-1133">Transmembrane helix</keyword>
<keyword evidence="6" id="KW-0999">Mitochondrion inner membrane</keyword>
<evidence type="ECO:0000256" key="4">
    <source>
        <dbReference type="ARBA" id="ARBA00022692"/>
    </source>
</evidence>
<dbReference type="SUPFAM" id="SSF103506">
    <property type="entry name" value="Mitochondrial carrier"/>
    <property type="match status" value="1"/>
</dbReference>
<dbReference type="OrthoDB" id="1747031at2759"/>
<evidence type="ECO:0000256" key="7">
    <source>
        <dbReference type="ARBA" id="ARBA00022989"/>
    </source>
</evidence>
<dbReference type="PANTHER" id="PTHR45760:SF2">
    <property type="entry name" value="FI19922P1-RELATED"/>
    <property type="match status" value="1"/>
</dbReference>
<dbReference type="PROSITE" id="PS50920">
    <property type="entry name" value="SOLCAR"/>
    <property type="match status" value="3"/>
</dbReference>
<keyword evidence="13" id="KW-1185">Reference proteome</keyword>
<dbReference type="AlphaFoldDB" id="A0A1Z5K4K0"/>
<feature type="repeat" description="Solcar" evidence="10">
    <location>
        <begin position="159"/>
        <end position="245"/>
    </location>
</feature>
<dbReference type="Proteomes" id="UP000198406">
    <property type="component" value="Unassembled WGS sequence"/>
</dbReference>
<dbReference type="GO" id="GO:1990542">
    <property type="term" value="P:mitochondrial transmembrane transport"/>
    <property type="evidence" value="ECO:0007669"/>
    <property type="project" value="InterPro"/>
</dbReference>
<gene>
    <name evidence="12" type="ORF">FisN_1Lh213</name>
</gene>
<reference evidence="12 13" key="1">
    <citation type="journal article" date="2015" name="Plant Cell">
        <title>Oil accumulation by the oleaginous diatom Fistulifera solaris as revealed by the genome and transcriptome.</title>
        <authorList>
            <person name="Tanaka T."/>
            <person name="Maeda Y."/>
            <person name="Veluchamy A."/>
            <person name="Tanaka M."/>
            <person name="Abida H."/>
            <person name="Marechal E."/>
            <person name="Bowler C."/>
            <person name="Muto M."/>
            <person name="Sunaga Y."/>
            <person name="Tanaka M."/>
            <person name="Yoshino T."/>
            <person name="Taniguchi T."/>
            <person name="Fukuda Y."/>
            <person name="Nemoto M."/>
            <person name="Matsumoto M."/>
            <person name="Wong P.S."/>
            <person name="Aburatani S."/>
            <person name="Fujibuchi W."/>
        </authorList>
    </citation>
    <scope>NUCLEOTIDE SEQUENCE [LARGE SCALE GENOMIC DNA]</scope>
    <source>
        <strain evidence="12 13">JPCC DA0580</strain>
    </source>
</reference>
<evidence type="ECO:0000256" key="8">
    <source>
        <dbReference type="ARBA" id="ARBA00023128"/>
    </source>
</evidence>
<comment type="similarity">
    <text evidence="2 11">Belongs to the mitochondrial carrier (TC 2.A.29) family.</text>
</comment>
<accession>A0A1Z5K4K0</accession>
<proteinExistence type="inferred from homology"/>
<dbReference type="InParanoid" id="A0A1Z5K4K0"/>
<keyword evidence="5" id="KW-0677">Repeat</keyword>
<dbReference type="InterPro" id="IPR018108">
    <property type="entry name" value="MCP_transmembrane"/>
</dbReference>
<evidence type="ECO:0000256" key="2">
    <source>
        <dbReference type="ARBA" id="ARBA00006375"/>
    </source>
</evidence>
<evidence type="ECO:0000256" key="3">
    <source>
        <dbReference type="ARBA" id="ARBA00022448"/>
    </source>
</evidence>
<dbReference type="EMBL" id="BDSP01000153">
    <property type="protein sequence ID" value="GAX21112.1"/>
    <property type="molecule type" value="Genomic_DNA"/>
</dbReference>
<evidence type="ECO:0000313" key="12">
    <source>
        <dbReference type="EMBL" id="GAX21112.1"/>
    </source>
</evidence>
<dbReference type="GO" id="GO:0005743">
    <property type="term" value="C:mitochondrial inner membrane"/>
    <property type="evidence" value="ECO:0007669"/>
    <property type="project" value="UniProtKB-SubCell"/>
</dbReference>
<evidence type="ECO:0000256" key="10">
    <source>
        <dbReference type="PROSITE-ProRule" id="PRU00282"/>
    </source>
</evidence>
<sequence>MTTPTQEQCKSELKARIVSGTIGSIITSLVVTPLDVVKIRQQAAIPDVHVASTRTTPNLIRCPRGCGTFVVFNGHMDCVLSKQSVSYFDSVGGLTQQARASATNGGGPLRLMRTIFATEGLQGIYAGLFPTLLMAVPNTVLYFSAYDEFIYWLRKRSNDASWAPLVAGGSARFLASSITAPLEALRTRQAAAGQSAITLGLVGDLQRIIRNEGLGSLYRGWRPTMWRDVPFSAIYWLCIEEMKTHLLTRLDHTPSRSEQTGISFISGATAGLIAAACTTPFDVVKTRHQVANLQLAEKIVDSQCLHDGASAYRPPTQATTKGTFTALREIMKNEGIAALWTGNQARMLKVAPACAIMISTYEFGKLILTKDHSGSIENSCDGNCR</sequence>
<dbReference type="InterPro" id="IPR023395">
    <property type="entry name" value="MCP_dom_sf"/>
</dbReference>
<name>A0A1Z5K4K0_FISSO</name>
<protein>
    <submittedName>
        <fullName evidence="12">Solute carrier family 25, member 39/40</fullName>
    </submittedName>
</protein>
<evidence type="ECO:0000256" key="1">
    <source>
        <dbReference type="ARBA" id="ARBA00004448"/>
    </source>
</evidence>
<evidence type="ECO:0000256" key="9">
    <source>
        <dbReference type="ARBA" id="ARBA00023136"/>
    </source>
</evidence>